<sequence length="1104" mass="126816">MSLLSAQIVNGSSVILPWSIIGGYSENCSAGEFYEDLKRGRLDLTFFTFPEKLLNSSYSIEVGRSKTDSFDRVMPSLRLSEVVSVFGRYIRFILHPNNEESCARSTIDVNNKEKTDAFKVLMNASKRLTLPSPVTEDNNKRIVYNKVLKLLEKSGVGFTSESLESGKNFLNVLTNSLWYIDPFTARFNSRGFSHPVLFEHLIGFNDPSKSKHRKAEMDRLSLLSHAQQLDIVLEQAWINGPMWYHIKSAVKDLTEMIYKYSDYLKKSSEKNKTNHTLLFPVRTLDDMQSLKLINPKYVVKPTFFSRYKTLTSHLDTLKEFEPMCVDEYTPVDTRNRRYYIDHIDNAISHKCILYRVAAGNSLGTHNFLWKIPMNQTEEDRISKNQEVIQKIQKDMPSYHTRAMRRAFTDRTSLICSLKPMHARNLYKSLTGDNSAASHLKEKEVDERVQQAFDQQDPDILQDLRELNKGQPSKYEIFFDKAKQYIESVVETAVDDRRHDRFTHLATAMSIPDLHRQVASTCPPDTPIPSEQWLRFQFAPKNATSYSSLQYTGKLDVKFQVQSRQLRKDHIDMHYASAAFRYLKEFAVKFREFTTFVCMDDKHHCKVGEPNHPVAAVDRGKRVIVGQEKVFAVSDHDFTKFSIVPSVTMLLDIPESIYGSFYRGQVYVGVKDLVLEPSSPIRHITEASKILELEQDQKPVLLIYTDGGPDHRLTYLSVQLSLICLFLNGKYDMLVAVRTPPMNSWKNPPERIMSILNLALQSVGLMREQQSDDFEKKVKSISTLSQLRDLAKQSQDDMQEIKDSIEPVKLLLTKLFERLFLKEKAFKSFSAASADDISEMWKNLELFGEPLEDNLKQAELNKCLKDRPELKAFMEHCTTSRSYSFCIKKCTDPTCSICLRPRLPPDVFNQLHRFPDPVPGDDGHYKSFDEVYGSETTEEHRPSLQQRVTSNPGHGMPFSPSAQTTKTVKCVFICTECEKPRVVYAANKLSEQEMALIERIKQLFQYSCGSSLQELKTEDNRTPQVNALLEKCFIRRNLTCEMSLEVPYFSSGCFRDLCFYCGGEDELQSEAGAYPICPACSIKKSCPLKRKNINLKETVNKKKKK</sequence>
<accession>A0A8B8DYY4</accession>
<evidence type="ECO:0000313" key="3">
    <source>
        <dbReference type="RefSeq" id="XP_022333472.1"/>
    </source>
</evidence>
<keyword evidence="2" id="KW-1185">Reference proteome</keyword>
<dbReference type="OrthoDB" id="10033767at2759"/>
<dbReference type="GeneID" id="111130598"/>
<evidence type="ECO:0000313" key="2">
    <source>
        <dbReference type="Proteomes" id="UP000694844"/>
    </source>
</evidence>
<protein>
    <submittedName>
        <fullName evidence="3">Uncharacterized protein LOC111130598</fullName>
    </submittedName>
</protein>
<dbReference type="RefSeq" id="XP_022333472.1">
    <property type="nucleotide sequence ID" value="XM_022477764.1"/>
</dbReference>
<dbReference type="KEGG" id="cvn:111130598"/>
<organism evidence="2 3">
    <name type="scientific">Crassostrea virginica</name>
    <name type="common">Eastern oyster</name>
    <dbReference type="NCBI Taxonomy" id="6565"/>
    <lineage>
        <taxon>Eukaryota</taxon>
        <taxon>Metazoa</taxon>
        <taxon>Spiralia</taxon>
        <taxon>Lophotrochozoa</taxon>
        <taxon>Mollusca</taxon>
        <taxon>Bivalvia</taxon>
        <taxon>Autobranchia</taxon>
        <taxon>Pteriomorphia</taxon>
        <taxon>Ostreida</taxon>
        <taxon>Ostreoidea</taxon>
        <taxon>Ostreidae</taxon>
        <taxon>Crassostrea</taxon>
    </lineage>
</organism>
<gene>
    <name evidence="3" type="primary">LOC111130598</name>
</gene>
<dbReference type="AlphaFoldDB" id="A0A8B8DYY4"/>
<evidence type="ECO:0000256" key="1">
    <source>
        <dbReference type="SAM" id="MobiDB-lite"/>
    </source>
</evidence>
<feature type="compositionally biased region" description="Polar residues" evidence="1">
    <location>
        <begin position="942"/>
        <end position="951"/>
    </location>
</feature>
<proteinExistence type="predicted"/>
<reference evidence="3" key="1">
    <citation type="submission" date="2025-08" db="UniProtKB">
        <authorList>
            <consortium name="RefSeq"/>
        </authorList>
    </citation>
    <scope>IDENTIFICATION</scope>
    <source>
        <tissue evidence="3">Whole sample</tissue>
    </source>
</reference>
<feature type="region of interest" description="Disordered" evidence="1">
    <location>
        <begin position="935"/>
        <end position="957"/>
    </location>
</feature>
<dbReference type="Proteomes" id="UP000694844">
    <property type="component" value="Chromosome 4"/>
</dbReference>
<name>A0A8B8DYY4_CRAVI</name>